<dbReference type="PANTHER" id="PTHR37804:SF1">
    <property type="entry name" value="CDAA REGULATORY PROTEIN CDAR"/>
    <property type="match status" value="1"/>
</dbReference>
<comment type="caution">
    <text evidence="1">The sequence shown here is derived from an EMBL/GenBank/DDBJ whole genome shotgun (WGS) entry which is preliminary data.</text>
</comment>
<dbReference type="InterPro" id="IPR053154">
    <property type="entry name" value="c-di-AMP_regulator"/>
</dbReference>
<evidence type="ECO:0000313" key="1">
    <source>
        <dbReference type="EMBL" id="MBC5994243.1"/>
    </source>
</evidence>
<proteinExistence type="predicted"/>
<gene>
    <name evidence="1" type="ORF">H8S84_15450</name>
</gene>
<name>A0A923N7P5_9BACT</name>
<keyword evidence="2" id="KW-1185">Reference proteome</keyword>
<evidence type="ECO:0008006" key="3">
    <source>
        <dbReference type="Google" id="ProtNLM"/>
    </source>
</evidence>
<dbReference type="EMBL" id="JACRVF010000004">
    <property type="protein sequence ID" value="MBC5994243.1"/>
    <property type="molecule type" value="Genomic_DNA"/>
</dbReference>
<evidence type="ECO:0000313" key="2">
    <source>
        <dbReference type="Proteomes" id="UP000603640"/>
    </source>
</evidence>
<dbReference type="AlphaFoldDB" id="A0A923N7P5"/>
<organism evidence="1 2">
    <name type="scientific">Pontibacter cellulosilyticus</name>
    <dbReference type="NCBI Taxonomy" id="1720253"/>
    <lineage>
        <taxon>Bacteria</taxon>
        <taxon>Pseudomonadati</taxon>
        <taxon>Bacteroidota</taxon>
        <taxon>Cytophagia</taxon>
        <taxon>Cytophagales</taxon>
        <taxon>Hymenobacteraceae</taxon>
        <taxon>Pontibacter</taxon>
    </lineage>
</organism>
<dbReference type="Proteomes" id="UP000603640">
    <property type="component" value="Unassembled WGS sequence"/>
</dbReference>
<accession>A0A923N7P5</accession>
<protein>
    <recommendedName>
        <fullName evidence="3">YbbR-like domain-containing protein</fullName>
    </recommendedName>
</protein>
<reference evidence="1" key="1">
    <citation type="submission" date="2020-08" db="EMBL/GenBank/DDBJ databases">
        <title>Pontibacter sp. SD6 16S ribosomal RNA gene Genome sequencing and assembly.</title>
        <authorList>
            <person name="Kang M."/>
        </authorList>
    </citation>
    <scope>NUCLEOTIDE SEQUENCE</scope>
    <source>
        <strain evidence="1">SD6</strain>
    </source>
</reference>
<sequence length="317" mass="35958">MVNWFAKPFRPQTKQYWRVVLLCFVAASTFWLLNALNKSYSTQTTYPVKFVYDENELVPVKPLPEEVTINVTGKGWKLLRKSLRVEVQPAEIFIRNLPRNNYLLGPALRPALVNALDGMELNFVVTDTLYFNFNQKVSRTVAVKLDPSQKVTGDRFAVVGPVIMQPDSVTFTGPSSMVESLPNPLLVRLPEGQQLTEATKLKVPINYDNKALVKADASSAEVTLNVRGLVQEERQIVPEIVNAPAGKEITLRPPYVLVRYQLLEDSAVYINRDNFKAILNYKRYSRRDSTLIPELVQKPTGVRNVTLWPERVKAVVE</sequence>
<dbReference type="PANTHER" id="PTHR37804">
    <property type="entry name" value="CDAA REGULATORY PROTEIN CDAR"/>
    <property type="match status" value="1"/>
</dbReference>